<dbReference type="PATRIC" id="fig|1618552.3.peg.1128"/>
<dbReference type="UniPathway" id="UPA00219"/>
<evidence type="ECO:0000256" key="2">
    <source>
        <dbReference type="ARBA" id="ARBA00004752"/>
    </source>
</evidence>
<dbReference type="Gene3D" id="3.90.190.20">
    <property type="entry name" value="Mur ligase, C-terminal domain"/>
    <property type="match status" value="1"/>
</dbReference>
<dbReference type="PANTHER" id="PTHR43692:SF1">
    <property type="entry name" value="UDP-N-ACETYLMURAMOYLALANINE--D-GLUTAMATE LIGASE"/>
    <property type="match status" value="1"/>
</dbReference>
<dbReference type="GO" id="GO:0009252">
    <property type="term" value="P:peptidoglycan biosynthetic process"/>
    <property type="evidence" value="ECO:0007669"/>
    <property type="project" value="UniProtKB-UniRule"/>
</dbReference>
<dbReference type="GO" id="GO:0005524">
    <property type="term" value="F:ATP binding"/>
    <property type="evidence" value="ECO:0007669"/>
    <property type="project" value="UniProtKB-UniRule"/>
</dbReference>
<evidence type="ECO:0000256" key="6">
    <source>
        <dbReference type="ARBA" id="ARBA00022840"/>
    </source>
</evidence>
<dbReference type="PANTHER" id="PTHR43692">
    <property type="entry name" value="UDP-N-ACETYLMURAMOYLALANINE--D-GLUTAMATE LIGASE"/>
    <property type="match status" value="1"/>
</dbReference>
<gene>
    <name evidence="7" type="primary">murD</name>
    <name evidence="9" type="ORF">UT61_C0059G0007</name>
</gene>
<dbReference type="EC" id="6.3.2.9" evidence="7"/>
<keyword evidence="3 7" id="KW-0963">Cytoplasm</keyword>
<dbReference type="InterPro" id="IPR036615">
    <property type="entry name" value="Mur_ligase_C_dom_sf"/>
</dbReference>
<keyword evidence="7" id="KW-0132">Cell division</keyword>
<keyword evidence="7" id="KW-0961">Cell wall biogenesis/degradation</keyword>
<organism evidence="9 10">
    <name type="scientific">Candidatus Woesebacteria bacterium GW2011_GWA1_39_8</name>
    <dbReference type="NCBI Taxonomy" id="1618552"/>
    <lineage>
        <taxon>Bacteria</taxon>
        <taxon>Candidatus Woeseibacteriota</taxon>
    </lineage>
</organism>
<protein>
    <recommendedName>
        <fullName evidence="7">UDP-N-acetylmuramoylalanine--D-glutamate ligase</fullName>
        <ecNumber evidence="7">6.3.2.9</ecNumber>
    </recommendedName>
    <alternativeName>
        <fullName evidence="7">D-glutamic acid-adding enzyme</fullName>
    </alternativeName>
    <alternativeName>
        <fullName evidence="7">UDP-N-acetylmuramoyl-L-alanyl-D-glutamate synthetase</fullName>
    </alternativeName>
</protein>
<comment type="caution">
    <text evidence="9">The sequence shown here is derived from an EMBL/GenBank/DDBJ whole genome shotgun (WGS) entry which is preliminary data.</text>
</comment>
<dbReference type="NCBIfam" id="TIGR01087">
    <property type="entry name" value="murD"/>
    <property type="match status" value="1"/>
</dbReference>
<dbReference type="Gene3D" id="3.40.50.720">
    <property type="entry name" value="NAD(P)-binding Rossmann-like Domain"/>
    <property type="match status" value="1"/>
</dbReference>
<keyword evidence="5 7" id="KW-0547">Nucleotide-binding</keyword>
<feature type="binding site" evidence="7">
    <location>
        <begin position="114"/>
        <end position="120"/>
    </location>
    <ligand>
        <name>ATP</name>
        <dbReference type="ChEBI" id="CHEBI:30616"/>
    </ligand>
</feature>
<evidence type="ECO:0000256" key="4">
    <source>
        <dbReference type="ARBA" id="ARBA00022598"/>
    </source>
</evidence>
<comment type="subcellular location">
    <subcellularLocation>
        <location evidence="1 7">Cytoplasm</location>
    </subcellularLocation>
</comment>
<keyword evidence="7" id="KW-0131">Cell cycle</keyword>
<dbReference type="Proteomes" id="UP000034793">
    <property type="component" value="Unassembled WGS sequence"/>
</dbReference>
<keyword evidence="7" id="KW-0133">Cell shape</keyword>
<comment type="catalytic activity">
    <reaction evidence="7">
        <text>UDP-N-acetyl-alpha-D-muramoyl-L-alanine + D-glutamate + ATP = UDP-N-acetyl-alpha-D-muramoyl-L-alanyl-D-glutamate + ADP + phosphate + H(+)</text>
        <dbReference type="Rhea" id="RHEA:16429"/>
        <dbReference type="ChEBI" id="CHEBI:15378"/>
        <dbReference type="ChEBI" id="CHEBI:29986"/>
        <dbReference type="ChEBI" id="CHEBI:30616"/>
        <dbReference type="ChEBI" id="CHEBI:43474"/>
        <dbReference type="ChEBI" id="CHEBI:83898"/>
        <dbReference type="ChEBI" id="CHEBI:83900"/>
        <dbReference type="ChEBI" id="CHEBI:456216"/>
        <dbReference type="EC" id="6.3.2.9"/>
    </reaction>
</comment>
<dbReference type="HAMAP" id="MF_00639">
    <property type="entry name" value="MurD"/>
    <property type="match status" value="1"/>
</dbReference>
<dbReference type="SUPFAM" id="SSF53623">
    <property type="entry name" value="MurD-like peptide ligases, catalytic domain"/>
    <property type="match status" value="1"/>
</dbReference>
<dbReference type="GO" id="GO:0071555">
    <property type="term" value="P:cell wall organization"/>
    <property type="evidence" value="ECO:0007669"/>
    <property type="project" value="UniProtKB-KW"/>
</dbReference>
<keyword evidence="4 7" id="KW-0436">Ligase</keyword>
<dbReference type="EMBL" id="LBXL01000059">
    <property type="protein sequence ID" value="KKR28026.1"/>
    <property type="molecule type" value="Genomic_DNA"/>
</dbReference>
<dbReference type="SUPFAM" id="SSF53244">
    <property type="entry name" value="MurD-like peptide ligases, peptide-binding domain"/>
    <property type="match status" value="1"/>
</dbReference>
<dbReference type="SUPFAM" id="SSF51984">
    <property type="entry name" value="MurCD N-terminal domain"/>
    <property type="match status" value="1"/>
</dbReference>
<evidence type="ECO:0000313" key="10">
    <source>
        <dbReference type="Proteomes" id="UP000034793"/>
    </source>
</evidence>
<comment type="pathway">
    <text evidence="2 7">Cell wall biogenesis; peptidoglycan biosynthesis.</text>
</comment>
<evidence type="ECO:0000256" key="1">
    <source>
        <dbReference type="ARBA" id="ARBA00004496"/>
    </source>
</evidence>
<evidence type="ECO:0000259" key="8">
    <source>
        <dbReference type="Pfam" id="PF08245"/>
    </source>
</evidence>
<comment type="function">
    <text evidence="7">Cell wall formation. Catalyzes the addition of glutamate to the nucleotide precursor UDP-N-acetylmuramoyl-L-alanine (UMA).</text>
</comment>
<dbReference type="InterPro" id="IPR005762">
    <property type="entry name" value="MurD"/>
</dbReference>
<keyword evidence="7" id="KW-0573">Peptidoglycan synthesis</keyword>
<evidence type="ECO:0000256" key="7">
    <source>
        <dbReference type="HAMAP-Rule" id="MF_00639"/>
    </source>
</evidence>
<dbReference type="AlphaFoldDB" id="A0A0G0PSE5"/>
<dbReference type="GO" id="GO:0008764">
    <property type="term" value="F:UDP-N-acetylmuramoylalanine-D-glutamate ligase activity"/>
    <property type="evidence" value="ECO:0007669"/>
    <property type="project" value="UniProtKB-UniRule"/>
</dbReference>
<sequence>MDYKNKKVAVVGFGVNGLDAANFFLTKGAEVTIFDSKEKSEIDFLGFNTSKVELKLGKNYLKDGLEDFDIISRTPAIRPDLPELVKVKKAGVIVTSPIKLFFDLQPGKIIGVTGTKGKGTTATLVYEMLKASGKNVFLAGNIGLPVLSLLPRLTASSWTILELSSFMLMDLTKSPTIAVVLNITEDHLDWHKNQQEYVGAKTSIVRYQAVSDNAVLAYDYPTSRQFENMTPANVYYFSKAKVVKGAFIKDDSLYLALFDRPHKLIDANEVVLRGDHNLENIAAAVVAGGLAGSRISAMKKVISAFKGLEHRLELVGTKKEIAFYDDSFSTNPQTTLAAIKSFNEPTTLIMGGYDKGLNYSDLAKEISKRLNLINIILIGDIRKNVKKELDKYGFKGKILDLGYSKMKKIVDSAFHITPDNGVVLLSPATSSFDMFKSYKERGTQFKKAVKLLDAKRAK</sequence>
<dbReference type="Gene3D" id="3.40.1190.10">
    <property type="entry name" value="Mur-like, catalytic domain"/>
    <property type="match status" value="1"/>
</dbReference>
<dbReference type="Pfam" id="PF21799">
    <property type="entry name" value="MurD-like_N"/>
    <property type="match status" value="1"/>
</dbReference>
<evidence type="ECO:0000256" key="3">
    <source>
        <dbReference type="ARBA" id="ARBA00022490"/>
    </source>
</evidence>
<dbReference type="GO" id="GO:0051301">
    <property type="term" value="P:cell division"/>
    <property type="evidence" value="ECO:0007669"/>
    <property type="project" value="UniProtKB-KW"/>
</dbReference>
<keyword evidence="6 7" id="KW-0067">ATP-binding</keyword>
<feature type="domain" description="Mur ligase central" evidence="8">
    <location>
        <begin position="112"/>
        <end position="287"/>
    </location>
</feature>
<dbReference type="GO" id="GO:0005737">
    <property type="term" value="C:cytoplasm"/>
    <property type="evidence" value="ECO:0007669"/>
    <property type="project" value="UniProtKB-SubCell"/>
</dbReference>
<evidence type="ECO:0000313" key="9">
    <source>
        <dbReference type="EMBL" id="KKR28026.1"/>
    </source>
</evidence>
<dbReference type="InterPro" id="IPR013221">
    <property type="entry name" value="Mur_ligase_cen"/>
</dbReference>
<reference evidence="9 10" key="1">
    <citation type="journal article" date="2015" name="Nature">
        <title>rRNA introns, odd ribosomes, and small enigmatic genomes across a large radiation of phyla.</title>
        <authorList>
            <person name="Brown C.T."/>
            <person name="Hug L.A."/>
            <person name="Thomas B.C."/>
            <person name="Sharon I."/>
            <person name="Castelle C.J."/>
            <person name="Singh A."/>
            <person name="Wilkins M.J."/>
            <person name="Williams K.H."/>
            <person name="Banfield J.F."/>
        </authorList>
    </citation>
    <scope>NUCLEOTIDE SEQUENCE [LARGE SCALE GENOMIC DNA]</scope>
</reference>
<dbReference type="Pfam" id="PF08245">
    <property type="entry name" value="Mur_ligase_M"/>
    <property type="match status" value="1"/>
</dbReference>
<comment type="similarity">
    <text evidence="7">Belongs to the MurCDEF family.</text>
</comment>
<name>A0A0G0PSE5_9BACT</name>
<accession>A0A0G0PSE5</accession>
<dbReference type="GO" id="GO:0008360">
    <property type="term" value="P:regulation of cell shape"/>
    <property type="evidence" value="ECO:0007669"/>
    <property type="project" value="UniProtKB-KW"/>
</dbReference>
<evidence type="ECO:0000256" key="5">
    <source>
        <dbReference type="ARBA" id="ARBA00022741"/>
    </source>
</evidence>
<proteinExistence type="inferred from homology"/>
<dbReference type="InterPro" id="IPR036565">
    <property type="entry name" value="Mur-like_cat_sf"/>
</dbReference>